<evidence type="ECO:0000313" key="14">
    <source>
        <dbReference type="Proteomes" id="UP001324115"/>
    </source>
</evidence>
<keyword evidence="4 10" id="KW-0863">Zinc-finger</keyword>
<dbReference type="Pfam" id="PF02892">
    <property type="entry name" value="zf-BED"/>
    <property type="match status" value="1"/>
</dbReference>
<evidence type="ECO:0000259" key="12">
    <source>
        <dbReference type="PROSITE" id="PS50808"/>
    </source>
</evidence>
<keyword evidence="9" id="KW-0539">Nucleus</keyword>
<dbReference type="AlphaFoldDB" id="A0AAN7J824"/>
<evidence type="ECO:0000313" key="13">
    <source>
        <dbReference type="EMBL" id="KAK4608528.1"/>
    </source>
</evidence>
<organism evidence="13 14">
    <name type="scientific">Quercus rubra</name>
    <name type="common">Northern red oak</name>
    <name type="synonym">Quercus borealis</name>
    <dbReference type="NCBI Taxonomy" id="3512"/>
    <lineage>
        <taxon>Eukaryota</taxon>
        <taxon>Viridiplantae</taxon>
        <taxon>Streptophyta</taxon>
        <taxon>Embryophyta</taxon>
        <taxon>Tracheophyta</taxon>
        <taxon>Spermatophyta</taxon>
        <taxon>Magnoliopsida</taxon>
        <taxon>eudicotyledons</taxon>
        <taxon>Gunneridae</taxon>
        <taxon>Pentapetalae</taxon>
        <taxon>rosids</taxon>
        <taxon>fabids</taxon>
        <taxon>Fagales</taxon>
        <taxon>Fagaceae</taxon>
        <taxon>Quercus</taxon>
    </lineage>
</organism>
<dbReference type="PANTHER" id="PTHR46481:SF6">
    <property type="entry name" value="ZINC FINGER BED DOMAIN-CONTAINING PROTEIN RICESLEEPER 2-LIKE"/>
    <property type="match status" value="1"/>
</dbReference>
<evidence type="ECO:0000256" key="1">
    <source>
        <dbReference type="ARBA" id="ARBA00004123"/>
    </source>
</evidence>
<feature type="compositionally biased region" description="Acidic residues" evidence="11">
    <location>
        <begin position="507"/>
        <end position="520"/>
    </location>
</feature>
<gene>
    <name evidence="13" type="ORF">RGQ29_002085</name>
</gene>
<keyword evidence="8" id="KW-0804">Transcription</keyword>
<dbReference type="PROSITE" id="PS50808">
    <property type="entry name" value="ZF_BED"/>
    <property type="match status" value="1"/>
</dbReference>
<feature type="compositionally biased region" description="Polar residues" evidence="11">
    <location>
        <begin position="1"/>
        <end position="14"/>
    </location>
</feature>
<evidence type="ECO:0000256" key="6">
    <source>
        <dbReference type="ARBA" id="ARBA00023015"/>
    </source>
</evidence>
<evidence type="ECO:0000256" key="9">
    <source>
        <dbReference type="ARBA" id="ARBA00023242"/>
    </source>
</evidence>
<dbReference type="Pfam" id="PF05699">
    <property type="entry name" value="Dimer_Tnp_hAT"/>
    <property type="match status" value="1"/>
</dbReference>
<dbReference type="GO" id="GO:0008270">
    <property type="term" value="F:zinc ion binding"/>
    <property type="evidence" value="ECO:0007669"/>
    <property type="project" value="UniProtKB-KW"/>
</dbReference>
<dbReference type="InterPro" id="IPR025525">
    <property type="entry name" value="hAT-like_transposase_RNase-H"/>
</dbReference>
<dbReference type="PANTHER" id="PTHR46481">
    <property type="entry name" value="ZINC FINGER BED DOMAIN-CONTAINING PROTEIN 4"/>
    <property type="match status" value="1"/>
</dbReference>
<comment type="subcellular location">
    <subcellularLocation>
        <location evidence="1">Nucleus</location>
    </subcellularLocation>
</comment>
<dbReference type="InterPro" id="IPR012337">
    <property type="entry name" value="RNaseH-like_sf"/>
</dbReference>
<dbReference type="InterPro" id="IPR008906">
    <property type="entry name" value="HATC_C_dom"/>
</dbReference>
<dbReference type="InterPro" id="IPR036236">
    <property type="entry name" value="Znf_C2H2_sf"/>
</dbReference>
<comment type="caution">
    <text evidence="13">The sequence shown here is derived from an EMBL/GenBank/DDBJ whole genome shotgun (WGS) entry which is preliminary data.</text>
</comment>
<evidence type="ECO:0000256" key="3">
    <source>
        <dbReference type="ARBA" id="ARBA00022723"/>
    </source>
</evidence>
<comment type="subunit">
    <text evidence="2">Homodimer.</text>
</comment>
<evidence type="ECO:0000256" key="5">
    <source>
        <dbReference type="ARBA" id="ARBA00022833"/>
    </source>
</evidence>
<feature type="domain" description="BED-type" evidence="12">
    <location>
        <begin position="34"/>
        <end position="92"/>
    </location>
</feature>
<dbReference type="InterPro" id="IPR003656">
    <property type="entry name" value="Znf_BED"/>
</dbReference>
<dbReference type="GO" id="GO:0005634">
    <property type="term" value="C:nucleus"/>
    <property type="evidence" value="ECO:0007669"/>
    <property type="project" value="UniProtKB-SubCell"/>
</dbReference>
<keyword evidence="14" id="KW-1185">Reference proteome</keyword>
<dbReference type="Pfam" id="PF14372">
    <property type="entry name" value="hAT-like_RNase-H"/>
    <property type="match status" value="1"/>
</dbReference>
<accession>A0AAN7J824</accession>
<dbReference type="InterPro" id="IPR052035">
    <property type="entry name" value="ZnF_BED_domain_contain"/>
</dbReference>
<feature type="region of interest" description="Disordered" evidence="11">
    <location>
        <begin position="1"/>
        <end position="26"/>
    </location>
</feature>
<keyword evidence="3" id="KW-0479">Metal-binding</keyword>
<evidence type="ECO:0000256" key="10">
    <source>
        <dbReference type="PROSITE-ProRule" id="PRU00027"/>
    </source>
</evidence>
<keyword evidence="7" id="KW-0238">DNA-binding</keyword>
<dbReference type="SUPFAM" id="SSF53098">
    <property type="entry name" value="Ribonuclease H-like"/>
    <property type="match status" value="1"/>
</dbReference>
<protein>
    <recommendedName>
        <fullName evidence="12">BED-type domain-containing protein</fullName>
    </recommendedName>
</protein>
<evidence type="ECO:0000256" key="11">
    <source>
        <dbReference type="SAM" id="MobiDB-lite"/>
    </source>
</evidence>
<feature type="compositionally biased region" description="Basic residues" evidence="11">
    <location>
        <begin position="15"/>
        <end position="26"/>
    </location>
</feature>
<dbReference type="Proteomes" id="UP001324115">
    <property type="component" value="Unassembled WGS sequence"/>
</dbReference>
<evidence type="ECO:0000256" key="7">
    <source>
        <dbReference type="ARBA" id="ARBA00023125"/>
    </source>
</evidence>
<sequence>MDTSTNPSPSLRVNSKSKFKKPKRVSGKKIKEKLHVSIVWTEFVKLPIVEEGLSKATCQWCGKMFLADSHHGTSNLHRHLLKSLKRKEVKQDDEEEGSVSVLQNKITQEEFCEMLAEAIIKHNLPFTFVEYEDVKHISRNTSKADVLKLYKNEKDDVKNKLKSIPSRICLTSDLWTSIISEGYICLTAHFVNENWKLKNIILNFCHMPPPHTGTLLSEKILSFLEEWGIEKKIFSITLDNASNNDNCQDFIKQKLNEGGGGGLLLCDGIFFHVHCGAHILNLIVQEGLKVIDDSVIKIRETMKYLKGSESRMCKFDEFGMKRTKGLRLDVCTRWNATYDMIDTEEDANFKHCLLGDEWNRVERITWFLKPFNDITTLFSGTDYSTANLYFQGVFRIELLLLEEMDSQDSFISNMVEQMKVKFDKYWDCYNGVLVCVIVLDLRYKLDYVDYIFKKIEPIEHIVETKVENIETTLSKLFSKYERPKPMVTTNVSSCVGSCSHTSGAVDDPNDDEDKEDDEFDHYESGRGTKTKKSQLDLYLEEPRLDKKKNSKLEVLSWWKEHYNRFLELSLMAQDLMSIPITIVASESVLALGKKILTLYQSRLLPENVEATLCTKSWLYGFEDEDANEIGQLELQFASMNICSAESATNVE</sequence>
<reference evidence="13 14" key="1">
    <citation type="journal article" date="2023" name="G3 (Bethesda)">
        <title>A haplotype-resolved chromosome-scale genome for Quercus rubra L. provides insights into the genetics of adaptive traits for red oak species.</title>
        <authorList>
            <person name="Kapoor B."/>
            <person name="Jenkins J."/>
            <person name="Schmutz J."/>
            <person name="Zhebentyayeva T."/>
            <person name="Kuelheim C."/>
            <person name="Coggeshall M."/>
            <person name="Heim C."/>
            <person name="Lasky J.R."/>
            <person name="Leites L."/>
            <person name="Islam-Faridi N."/>
            <person name="Romero-Severson J."/>
            <person name="DeLeo V.L."/>
            <person name="Lucas S.M."/>
            <person name="Lazic D."/>
            <person name="Gailing O."/>
            <person name="Carlson J."/>
            <person name="Staton M."/>
        </authorList>
    </citation>
    <scope>NUCLEOTIDE SEQUENCE [LARGE SCALE GENOMIC DNA]</scope>
    <source>
        <strain evidence="13">Pseudo-F2</strain>
    </source>
</reference>
<keyword evidence="5" id="KW-0862">Zinc</keyword>
<keyword evidence="6" id="KW-0805">Transcription regulation</keyword>
<dbReference type="EMBL" id="JAXUIC010000001">
    <property type="protein sequence ID" value="KAK4608528.1"/>
    <property type="molecule type" value="Genomic_DNA"/>
</dbReference>
<evidence type="ECO:0000256" key="4">
    <source>
        <dbReference type="ARBA" id="ARBA00022771"/>
    </source>
</evidence>
<proteinExistence type="predicted"/>
<dbReference type="SUPFAM" id="SSF57667">
    <property type="entry name" value="beta-beta-alpha zinc fingers"/>
    <property type="match status" value="1"/>
</dbReference>
<feature type="region of interest" description="Disordered" evidence="11">
    <location>
        <begin position="500"/>
        <end position="528"/>
    </location>
</feature>
<evidence type="ECO:0000256" key="8">
    <source>
        <dbReference type="ARBA" id="ARBA00023163"/>
    </source>
</evidence>
<dbReference type="GO" id="GO:0046983">
    <property type="term" value="F:protein dimerization activity"/>
    <property type="evidence" value="ECO:0007669"/>
    <property type="project" value="InterPro"/>
</dbReference>
<name>A0AAN7J824_QUERU</name>
<evidence type="ECO:0000256" key="2">
    <source>
        <dbReference type="ARBA" id="ARBA00011738"/>
    </source>
</evidence>
<dbReference type="GO" id="GO:0003677">
    <property type="term" value="F:DNA binding"/>
    <property type="evidence" value="ECO:0007669"/>
    <property type="project" value="UniProtKB-KW"/>
</dbReference>